<protein>
    <submittedName>
        <fullName evidence="1">Uncharacterized protein</fullName>
    </submittedName>
</protein>
<proteinExistence type="predicted"/>
<organism evidence="1 2">
    <name type="scientific">Paracoccus pantotrophus</name>
    <name type="common">Thiosphaera pantotropha</name>
    <dbReference type="NCBI Taxonomy" id="82367"/>
    <lineage>
        <taxon>Bacteria</taxon>
        <taxon>Pseudomonadati</taxon>
        <taxon>Pseudomonadota</taxon>
        <taxon>Alphaproteobacteria</taxon>
        <taxon>Rhodobacterales</taxon>
        <taxon>Paracoccaceae</taxon>
        <taxon>Paracoccus</taxon>
    </lineage>
</organism>
<accession>A0A7H9BSB8</accession>
<evidence type="ECO:0000313" key="2">
    <source>
        <dbReference type="Proteomes" id="UP000509322"/>
    </source>
</evidence>
<dbReference type="RefSeq" id="WP_179921638.1">
    <property type="nucleotide sequence ID" value="NZ_CP058690.1"/>
</dbReference>
<dbReference type="AlphaFoldDB" id="A0A7H9BSB8"/>
<dbReference type="EMBL" id="CP058690">
    <property type="protein sequence ID" value="QLH14257.1"/>
    <property type="molecule type" value="Genomic_DNA"/>
</dbReference>
<evidence type="ECO:0000313" key="1">
    <source>
        <dbReference type="EMBL" id="QLH14257.1"/>
    </source>
</evidence>
<reference evidence="1 2" key="1">
    <citation type="submission" date="2020-07" db="EMBL/GenBank/DDBJ databases">
        <title>The complete genome of Paracoccus pantotrophus ACCC 10489.</title>
        <authorList>
            <person name="Si Y."/>
        </authorList>
    </citation>
    <scope>NUCLEOTIDE SEQUENCE [LARGE SCALE GENOMIC DNA]</scope>
    <source>
        <strain evidence="1 2">ACCC10489</strain>
    </source>
</reference>
<dbReference type="Proteomes" id="UP000509322">
    <property type="component" value="Chromosome 2"/>
</dbReference>
<name>A0A7H9BSB8_PARPN</name>
<gene>
    <name evidence="1" type="ORF">HYQ43_17245</name>
</gene>
<sequence>MGQHPSYDEFLRAKAAIAPRFGGMQVDEATLNPALKSHTRRMVAWGLQGGMPSLFDLLDADQPENQKLRRTA</sequence>